<reference evidence="1" key="1">
    <citation type="submission" date="2021-10" db="EMBL/GenBank/DDBJ databases">
        <title>Tamlana sargassums sp. nov., and Tamlana laminarinivorans sp. nov., two new bacteria isolated from the brown alga.</title>
        <authorList>
            <person name="Li J."/>
        </authorList>
    </citation>
    <scope>NUCLEOTIDE SEQUENCE</scope>
    <source>
        <strain evidence="1">PT2-4</strain>
    </source>
</reference>
<keyword evidence="2" id="KW-1185">Reference proteome</keyword>
<proteinExistence type="predicted"/>
<evidence type="ECO:0000313" key="2">
    <source>
        <dbReference type="Proteomes" id="UP001139199"/>
    </source>
</evidence>
<evidence type="ECO:0000313" key="1">
    <source>
        <dbReference type="EMBL" id="MCB4797591.1"/>
    </source>
</evidence>
<dbReference type="EMBL" id="JAJAPW010000001">
    <property type="protein sequence ID" value="MCB4797591.1"/>
    <property type="molecule type" value="Genomic_DNA"/>
</dbReference>
<protein>
    <submittedName>
        <fullName evidence="1">Uncharacterized protein</fullName>
    </submittedName>
</protein>
<dbReference type="Proteomes" id="UP001139199">
    <property type="component" value="Unassembled WGS sequence"/>
</dbReference>
<sequence>MVIIGKRHLYVHEHEASIRKEINKFDETIKTIDVITTKSDFTISKDHLY</sequence>
<organism evidence="1 2">
    <name type="scientific">Neotamlana laminarinivorans</name>
    <dbReference type="NCBI Taxonomy" id="2883124"/>
    <lineage>
        <taxon>Bacteria</taxon>
        <taxon>Pseudomonadati</taxon>
        <taxon>Bacteroidota</taxon>
        <taxon>Flavobacteriia</taxon>
        <taxon>Flavobacteriales</taxon>
        <taxon>Flavobacteriaceae</taxon>
        <taxon>Neotamlana</taxon>
    </lineage>
</organism>
<accession>A0A9X1L3T5</accession>
<gene>
    <name evidence="1" type="ORF">LG649_01970</name>
</gene>
<comment type="caution">
    <text evidence="1">The sequence shown here is derived from an EMBL/GenBank/DDBJ whole genome shotgun (WGS) entry which is preliminary data.</text>
</comment>
<dbReference type="AlphaFoldDB" id="A0A9X1L3T5"/>
<name>A0A9X1L3T5_9FLAO</name>